<proteinExistence type="predicted"/>
<keyword evidence="2" id="KW-1185">Reference proteome</keyword>
<name>A0ABP7VDE4_9FLAO</name>
<dbReference type="EMBL" id="BAABCT010000002">
    <property type="protein sequence ID" value="GAA4064995.1"/>
    <property type="molecule type" value="Genomic_DNA"/>
</dbReference>
<comment type="caution">
    <text evidence="1">The sequence shown here is derived from an EMBL/GenBank/DDBJ whole genome shotgun (WGS) entry which is preliminary data.</text>
</comment>
<organism evidence="1 2">
    <name type="scientific">Flavobacterium cheonanense</name>
    <dbReference type="NCBI Taxonomy" id="706183"/>
    <lineage>
        <taxon>Bacteria</taxon>
        <taxon>Pseudomonadati</taxon>
        <taxon>Bacteroidota</taxon>
        <taxon>Flavobacteriia</taxon>
        <taxon>Flavobacteriales</taxon>
        <taxon>Flavobacteriaceae</taxon>
        <taxon>Flavobacterium</taxon>
    </lineage>
</organism>
<protein>
    <recommendedName>
        <fullName evidence="3">DUF1566 domain-containing protein</fullName>
    </recommendedName>
</protein>
<dbReference type="Proteomes" id="UP001500367">
    <property type="component" value="Unassembled WGS sequence"/>
</dbReference>
<sequence>MKIFTRLTVAILIVLFSSCENEPVEILKDTLRKEDELFKLIRNIVTIGDNPIENNICVDFIYPMVVIKYDQYINPIQTITLYNDNQFEQLLNQLNQNQSVSISYPIETTLPDGTSISINNDEELKKSLLSCEDQNLISYCSGMLKNPVTCIYEIPYIEEELNNDYAGAVIFVNEDFTITLFHLNNNYVGTWNVLKVNNILHVNINLDGTSAVAQYWNHNYRIADINEDYLILSTSTQTRKLKLKCSNLLDYEIGDVGPAGGIIAYDKGEFTNGWRYIEVAPNDLTGQEEWGCINSEIVNAQFDLVGAGHQNTIAIANRHKNLINYFTNPSVCSAFNNGTVCAISSLNEIIANKRDWFIPSLEELQLLYTNLHLNGIGNFSTGYYWSSSEGSLSESKAVNFNTGGSFLLSKNAPNINTRLIRIF</sequence>
<reference evidence="2" key="1">
    <citation type="journal article" date="2019" name="Int. J. Syst. Evol. Microbiol.">
        <title>The Global Catalogue of Microorganisms (GCM) 10K type strain sequencing project: providing services to taxonomists for standard genome sequencing and annotation.</title>
        <authorList>
            <consortium name="The Broad Institute Genomics Platform"/>
            <consortium name="The Broad Institute Genome Sequencing Center for Infectious Disease"/>
            <person name="Wu L."/>
            <person name="Ma J."/>
        </authorList>
    </citation>
    <scope>NUCLEOTIDE SEQUENCE [LARGE SCALE GENOMIC DNA]</scope>
    <source>
        <strain evidence="2">JCM 17069</strain>
    </source>
</reference>
<gene>
    <name evidence="1" type="ORF">GCM10022389_07150</name>
</gene>
<dbReference type="PROSITE" id="PS51257">
    <property type="entry name" value="PROKAR_LIPOPROTEIN"/>
    <property type="match status" value="1"/>
</dbReference>
<evidence type="ECO:0008006" key="3">
    <source>
        <dbReference type="Google" id="ProtNLM"/>
    </source>
</evidence>
<evidence type="ECO:0000313" key="2">
    <source>
        <dbReference type="Proteomes" id="UP001500367"/>
    </source>
</evidence>
<evidence type="ECO:0000313" key="1">
    <source>
        <dbReference type="EMBL" id="GAA4064995.1"/>
    </source>
</evidence>
<dbReference type="RefSeq" id="WP_344815426.1">
    <property type="nucleotide sequence ID" value="NZ_BAABCT010000002.1"/>
</dbReference>
<accession>A0ABP7VDE4</accession>